<name>E0I322_9BACL</name>
<dbReference type="eggNOG" id="COG0645">
    <property type="taxonomic scope" value="Bacteria"/>
</dbReference>
<evidence type="ECO:0000313" key="2">
    <source>
        <dbReference type="Proteomes" id="UP000005387"/>
    </source>
</evidence>
<accession>E0I322</accession>
<dbReference type="Gene3D" id="3.40.50.300">
    <property type="entry name" value="P-loop containing nucleotide triphosphate hydrolases"/>
    <property type="match status" value="1"/>
</dbReference>
<dbReference type="OrthoDB" id="2639622at2"/>
<gene>
    <name evidence="1" type="ORF">PaecuDRAFT_0197</name>
</gene>
<protein>
    <recommendedName>
        <fullName evidence="3">ATP-binding protein</fullName>
    </recommendedName>
</protein>
<dbReference type="InterPro" id="IPR027417">
    <property type="entry name" value="P-loop_NTPase"/>
</dbReference>
<dbReference type="RefSeq" id="WP_006036215.1">
    <property type="nucleotide sequence ID" value="NZ_AEDD01000001.1"/>
</dbReference>
<dbReference type="SUPFAM" id="SSF52540">
    <property type="entry name" value="P-loop containing nucleoside triphosphate hydrolases"/>
    <property type="match status" value="1"/>
</dbReference>
<dbReference type="AlphaFoldDB" id="E0I322"/>
<reference evidence="1 2" key="1">
    <citation type="submission" date="2010-07" db="EMBL/GenBank/DDBJ databases">
        <title>The draft genome of Paenibacillus curdlanolyticus YK9.</title>
        <authorList>
            <consortium name="US DOE Joint Genome Institute (JGI-PGF)"/>
            <person name="Lucas S."/>
            <person name="Copeland A."/>
            <person name="Lapidus A."/>
            <person name="Cheng J.-F."/>
            <person name="Bruce D."/>
            <person name="Goodwin L."/>
            <person name="Pitluck S."/>
            <person name="Land M.L."/>
            <person name="Hauser L."/>
            <person name="Chang Y.-J."/>
            <person name="Jeffries C."/>
            <person name="Anderson I.J."/>
            <person name="Johnson E."/>
            <person name="Loganathan U."/>
            <person name="Mulhopadhyay B."/>
            <person name="Kyrpides N."/>
            <person name="Woyke T.J."/>
        </authorList>
    </citation>
    <scope>NUCLEOTIDE SEQUENCE [LARGE SCALE GENOMIC DNA]</scope>
    <source>
        <strain evidence="1 2">YK9</strain>
    </source>
</reference>
<dbReference type="Pfam" id="PF13671">
    <property type="entry name" value="AAA_33"/>
    <property type="match status" value="1"/>
</dbReference>
<dbReference type="STRING" id="717606.PaecuDRAFT_0197"/>
<evidence type="ECO:0008006" key="3">
    <source>
        <dbReference type="Google" id="ProtNLM"/>
    </source>
</evidence>
<sequence>MSKDGVIEELAERLKEPSAFVVMMCGVAGSGKTTFAQQLEQAGYVRLSIDEEIWSTNGRYGIDYSPDDYEQLKRDAEAKLRKELITHVRNQRCVVVDFSFWARSRRDEYKQIIEEAGGQWALVYLKVGPEELRKRLRIRSERFDANAAFPITEEILSSYLSGFEMPVGEGEIVIDE</sequence>
<dbReference type="EMBL" id="AEDD01000001">
    <property type="protein sequence ID" value="EFM12686.1"/>
    <property type="molecule type" value="Genomic_DNA"/>
</dbReference>
<evidence type="ECO:0000313" key="1">
    <source>
        <dbReference type="EMBL" id="EFM12686.1"/>
    </source>
</evidence>
<organism evidence="1 2">
    <name type="scientific">Paenibacillus curdlanolyticus YK9</name>
    <dbReference type="NCBI Taxonomy" id="717606"/>
    <lineage>
        <taxon>Bacteria</taxon>
        <taxon>Bacillati</taxon>
        <taxon>Bacillota</taxon>
        <taxon>Bacilli</taxon>
        <taxon>Bacillales</taxon>
        <taxon>Paenibacillaceae</taxon>
        <taxon>Paenibacillus</taxon>
    </lineage>
</organism>
<proteinExistence type="predicted"/>
<keyword evidence="2" id="KW-1185">Reference proteome</keyword>
<dbReference type="Proteomes" id="UP000005387">
    <property type="component" value="Unassembled WGS sequence"/>
</dbReference>